<comment type="catalytic activity">
    <reaction evidence="8 10">
        <text>5-[(5-phospho-1-deoxy-D-ribulos-1-ylimino)methylamino]-1-(5-phospho-beta-D-ribosyl)imidazole-4-carboxamide + L-glutamine = D-erythro-1-(imidazol-4-yl)glycerol 3-phosphate + 5-amino-1-(5-phospho-beta-D-ribosyl)imidazole-4-carboxamide + L-glutamate + H(+)</text>
        <dbReference type="Rhea" id="RHEA:24793"/>
        <dbReference type="ChEBI" id="CHEBI:15378"/>
        <dbReference type="ChEBI" id="CHEBI:29985"/>
        <dbReference type="ChEBI" id="CHEBI:58278"/>
        <dbReference type="ChEBI" id="CHEBI:58359"/>
        <dbReference type="ChEBI" id="CHEBI:58475"/>
        <dbReference type="ChEBI" id="CHEBI:58525"/>
        <dbReference type="EC" id="4.3.2.10"/>
    </reaction>
</comment>
<comment type="subcellular location">
    <subcellularLocation>
        <location evidence="10">Cytoplasm</location>
    </subcellularLocation>
</comment>
<evidence type="ECO:0000313" key="13">
    <source>
        <dbReference type="EMBL" id="TDQ25673.1"/>
    </source>
</evidence>
<dbReference type="NCBIfam" id="TIGR01855">
    <property type="entry name" value="IMP_synth_hisH"/>
    <property type="match status" value="1"/>
</dbReference>
<evidence type="ECO:0000313" key="14">
    <source>
        <dbReference type="Proteomes" id="UP000295390"/>
    </source>
</evidence>
<evidence type="ECO:0000259" key="12">
    <source>
        <dbReference type="Pfam" id="PF00117"/>
    </source>
</evidence>
<organism evidence="13 14">
    <name type="scientific">Tenacibaculum caenipelagi</name>
    <dbReference type="NCBI Taxonomy" id="1325435"/>
    <lineage>
        <taxon>Bacteria</taxon>
        <taxon>Pseudomonadati</taxon>
        <taxon>Bacteroidota</taxon>
        <taxon>Flavobacteriia</taxon>
        <taxon>Flavobacteriales</taxon>
        <taxon>Flavobacteriaceae</taxon>
        <taxon>Tenacibaculum</taxon>
    </lineage>
</organism>
<evidence type="ECO:0000256" key="10">
    <source>
        <dbReference type="HAMAP-Rule" id="MF_00278"/>
    </source>
</evidence>
<evidence type="ECO:0000256" key="2">
    <source>
        <dbReference type="ARBA" id="ARBA00011152"/>
    </source>
</evidence>
<feature type="active site" evidence="10 11">
    <location>
        <position position="177"/>
    </location>
</feature>
<dbReference type="UniPathway" id="UPA00031">
    <property type="reaction ID" value="UER00010"/>
</dbReference>
<dbReference type="PIRSF" id="PIRSF000495">
    <property type="entry name" value="Amidotransf_hisH"/>
    <property type="match status" value="1"/>
</dbReference>
<keyword evidence="13" id="KW-0808">Transferase</keyword>
<comment type="catalytic activity">
    <reaction evidence="9 10">
        <text>L-glutamine + H2O = L-glutamate + NH4(+)</text>
        <dbReference type="Rhea" id="RHEA:15889"/>
        <dbReference type="ChEBI" id="CHEBI:15377"/>
        <dbReference type="ChEBI" id="CHEBI:28938"/>
        <dbReference type="ChEBI" id="CHEBI:29985"/>
        <dbReference type="ChEBI" id="CHEBI:58359"/>
        <dbReference type="EC" id="3.5.1.2"/>
    </reaction>
</comment>
<dbReference type="Proteomes" id="UP000295390">
    <property type="component" value="Unassembled WGS sequence"/>
</dbReference>
<reference evidence="13 14" key="1">
    <citation type="submission" date="2019-03" db="EMBL/GenBank/DDBJ databases">
        <title>Genomic Encyclopedia of Type Strains, Phase III (KMG-III): the genomes of soil and plant-associated and newly described type strains.</title>
        <authorList>
            <person name="Whitman W."/>
        </authorList>
    </citation>
    <scope>NUCLEOTIDE SEQUENCE [LARGE SCALE GENOMIC DNA]</scope>
    <source>
        <strain evidence="13 14">CECT 8283</strain>
    </source>
</reference>
<keyword evidence="3 10" id="KW-0028">Amino-acid biosynthesis</keyword>
<keyword evidence="14" id="KW-1185">Reference proteome</keyword>
<proteinExistence type="inferred from homology"/>
<keyword evidence="4 10" id="KW-0378">Hydrolase</keyword>
<feature type="active site" evidence="10 11">
    <location>
        <position position="175"/>
    </location>
</feature>
<dbReference type="GO" id="GO:0016829">
    <property type="term" value="F:lyase activity"/>
    <property type="evidence" value="ECO:0007669"/>
    <property type="project" value="UniProtKB-KW"/>
</dbReference>
<dbReference type="EC" id="4.3.2.10" evidence="10"/>
<protein>
    <recommendedName>
        <fullName evidence="10">Imidazole glycerol phosphate synthase subunit HisH</fullName>
        <ecNumber evidence="10">4.3.2.10</ecNumber>
    </recommendedName>
    <alternativeName>
        <fullName evidence="10">IGP synthase glutaminase subunit</fullName>
        <ecNumber evidence="10">3.5.1.2</ecNumber>
    </alternativeName>
    <alternativeName>
        <fullName evidence="10">IGP synthase subunit HisH</fullName>
    </alternativeName>
    <alternativeName>
        <fullName evidence="10">ImGP synthase subunit HisH</fullName>
        <shortName evidence="10">IGPS subunit HisH</shortName>
    </alternativeName>
</protein>
<comment type="subunit">
    <text evidence="2 10">Heterodimer of HisH and HisF.</text>
</comment>
<dbReference type="GO" id="GO:0005737">
    <property type="term" value="C:cytoplasm"/>
    <property type="evidence" value="ECO:0007669"/>
    <property type="project" value="UniProtKB-SubCell"/>
</dbReference>
<dbReference type="HAMAP" id="MF_00278">
    <property type="entry name" value="HisH"/>
    <property type="match status" value="1"/>
</dbReference>
<feature type="active site" description="Nucleophile" evidence="10 11">
    <location>
        <position position="76"/>
    </location>
</feature>
<evidence type="ECO:0000256" key="1">
    <source>
        <dbReference type="ARBA" id="ARBA00005091"/>
    </source>
</evidence>
<keyword evidence="7 10" id="KW-0456">Lyase</keyword>
<dbReference type="PANTHER" id="PTHR42701">
    <property type="entry name" value="IMIDAZOLE GLYCEROL PHOSPHATE SYNTHASE SUBUNIT HISH"/>
    <property type="match status" value="1"/>
</dbReference>
<evidence type="ECO:0000256" key="4">
    <source>
        <dbReference type="ARBA" id="ARBA00022801"/>
    </source>
</evidence>
<dbReference type="PANTHER" id="PTHR42701:SF1">
    <property type="entry name" value="IMIDAZOLE GLYCEROL PHOSPHATE SYNTHASE SUBUNIT HISH"/>
    <property type="match status" value="1"/>
</dbReference>
<gene>
    <name evidence="10" type="primary">hisH</name>
    <name evidence="13" type="ORF">DFQ07_2099</name>
</gene>
<feature type="domain" description="Glutamine amidotransferase" evidence="12">
    <location>
        <begin position="8"/>
        <end position="191"/>
    </location>
</feature>
<name>A0A4R6TCD6_9FLAO</name>
<dbReference type="PROSITE" id="PS51273">
    <property type="entry name" value="GATASE_TYPE_1"/>
    <property type="match status" value="1"/>
</dbReference>
<accession>A0A4R6TCD6</accession>
<dbReference type="RefSeq" id="WP_133536472.1">
    <property type="nucleotide sequence ID" value="NZ_SNYH01000004.1"/>
</dbReference>
<keyword evidence="5 10" id="KW-0315">Glutamine amidotransferase</keyword>
<dbReference type="CDD" id="cd01748">
    <property type="entry name" value="GATase1_IGP_Synthase"/>
    <property type="match status" value="1"/>
</dbReference>
<dbReference type="EC" id="3.5.1.2" evidence="10"/>
<dbReference type="Gene3D" id="3.40.50.880">
    <property type="match status" value="1"/>
</dbReference>
<dbReference type="SUPFAM" id="SSF52317">
    <property type="entry name" value="Class I glutamine amidotransferase-like"/>
    <property type="match status" value="1"/>
</dbReference>
<keyword evidence="6 10" id="KW-0368">Histidine biosynthesis</keyword>
<dbReference type="InterPro" id="IPR029062">
    <property type="entry name" value="Class_I_gatase-like"/>
</dbReference>
<sequence length="193" mass="21848">MIAIIKYNAGNIRSVQNAVNRLGYESIITDNPNEIKAASKVIFPGVGEASSAMEYLKERKLDELIVSLKQPVLGICLGLQLMCRSSEEGNTVCLEIFDTQTKQFPPKDKVPHIGWNNFSELKSSEILKNIKLEDDVYYVHGYYAEPYDNTLAICNYIVPFSSIIQKDNFYAMQFHPEKSADVGEQLLKNFLEL</sequence>
<dbReference type="EMBL" id="SNYH01000004">
    <property type="protein sequence ID" value="TDQ25673.1"/>
    <property type="molecule type" value="Genomic_DNA"/>
</dbReference>
<evidence type="ECO:0000256" key="5">
    <source>
        <dbReference type="ARBA" id="ARBA00022962"/>
    </source>
</evidence>
<evidence type="ECO:0000256" key="8">
    <source>
        <dbReference type="ARBA" id="ARBA00047838"/>
    </source>
</evidence>
<dbReference type="AlphaFoldDB" id="A0A4R6TCD6"/>
<evidence type="ECO:0000256" key="7">
    <source>
        <dbReference type="ARBA" id="ARBA00023239"/>
    </source>
</evidence>
<dbReference type="GO" id="GO:0000105">
    <property type="term" value="P:L-histidine biosynthetic process"/>
    <property type="evidence" value="ECO:0007669"/>
    <property type="project" value="UniProtKB-UniRule"/>
</dbReference>
<evidence type="ECO:0000256" key="3">
    <source>
        <dbReference type="ARBA" id="ARBA00022605"/>
    </source>
</evidence>
<comment type="function">
    <text evidence="10">IGPS catalyzes the conversion of PRFAR and glutamine to IGP, AICAR and glutamate. The HisH subunit catalyzes the hydrolysis of glutamine to glutamate and ammonia as part of the synthesis of IGP and AICAR. The resulting ammonia molecule is channeled to the active site of HisF.</text>
</comment>
<evidence type="ECO:0000256" key="11">
    <source>
        <dbReference type="PIRSR" id="PIRSR000495-1"/>
    </source>
</evidence>
<dbReference type="GO" id="GO:0004359">
    <property type="term" value="F:glutaminase activity"/>
    <property type="evidence" value="ECO:0007669"/>
    <property type="project" value="UniProtKB-EC"/>
</dbReference>
<dbReference type="InterPro" id="IPR010139">
    <property type="entry name" value="Imidazole-glycPsynth_HisH"/>
</dbReference>
<evidence type="ECO:0000256" key="9">
    <source>
        <dbReference type="ARBA" id="ARBA00049534"/>
    </source>
</evidence>
<dbReference type="Pfam" id="PF00117">
    <property type="entry name" value="GATase"/>
    <property type="match status" value="1"/>
</dbReference>
<dbReference type="OrthoDB" id="9807137at2"/>
<keyword evidence="10" id="KW-0963">Cytoplasm</keyword>
<comment type="caution">
    <text evidence="13">The sequence shown here is derived from an EMBL/GenBank/DDBJ whole genome shotgun (WGS) entry which is preliminary data.</text>
</comment>
<dbReference type="InterPro" id="IPR017926">
    <property type="entry name" value="GATASE"/>
</dbReference>
<comment type="pathway">
    <text evidence="1 10">Amino-acid biosynthesis; L-histidine biosynthesis; L-histidine from 5-phospho-alpha-D-ribose 1-diphosphate: step 5/9.</text>
</comment>
<dbReference type="GO" id="GO:0000107">
    <property type="term" value="F:imidazoleglycerol-phosphate synthase activity"/>
    <property type="evidence" value="ECO:0007669"/>
    <property type="project" value="UniProtKB-UniRule"/>
</dbReference>
<evidence type="ECO:0000256" key="6">
    <source>
        <dbReference type="ARBA" id="ARBA00023102"/>
    </source>
</evidence>